<dbReference type="EMBL" id="AMZY02000038">
    <property type="protein sequence ID" value="EMS30831.1"/>
    <property type="molecule type" value="Genomic_DNA"/>
</dbReference>
<accession>M7Y0V2</accession>
<evidence type="ECO:0000313" key="1">
    <source>
        <dbReference type="EMBL" id="EMS30831.1"/>
    </source>
</evidence>
<gene>
    <name evidence="1" type="ORF">C943_03121</name>
</gene>
<proteinExistence type="predicted"/>
<reference evidence="1" key="1">
    <citation type="submission" date="2013-01" db="EMBL/GenBank/DDBJ databases">
        <title>Genome assembly of Mariniradius saccharolyticus AK6.</title>
        <authorList>
            <person name="Vaidya B."/>
            <person name="Khatri I."/>
            <person name="Tanuku N.R.S."/>
            <person name="Subramanian S."/>
            <person name="Pinnaka A."/>
        </authorList>
    </citation>
    <scope>NUCLEOTIDE SEQUENCE [LARGE SCALE GENOMIC DNA]</scope>
    <source>
        <strain evidence="1">AK6</strain>
    </source>
</reference>
<protein>
    <submittedName>
        <fullName evidence="1">Uncharacterized protein</fullName>
    </submittedName>
</protein>
<dbReference type="AlphaFoldDB" id="M7Y0V2"/>
<comment type="caution">
    <text evidence="1">The sequence shown here is derived from an EMBL/GenBank/DDBJ whole genome shotgun (WGS) entry which is preliminary data.</text>
</comment>
<dbReference type="InParanoid" id="M7Y0V2"/>
<sequence>MPSWIFGSRKFEIGFWFPPKTRKRCRGQFWSFSTLKKYLDLFSPVTFFLSKKETKKVQESLILG</sequence>
<keyword evidence="2" id="KW-1185">Reference proteome</keyword>
<name>M7Y0V2_9BACT</name>
<evidence type="ECO:0000313" key="2">
    <source>
        <dbReference type="Proteomes" id="UP000010953"/>
    </source>
</evidence>
<dbReference type="Proteomes" id="UP000010953">
    <property type="component" value="Unassembled WGS sequence"/>
</dbReference>
<organism evidence="1 2">
    <name type="scientific">Mariniradius saccharolyticus AK6</name>
    <dbReference type="NCBI Taxonomy" id="1239962"/>
    <lineage>
        <taxon>Bacteria</taxon>
        <taxon>Pseudomonadati</taxon>
        <taxon>Bacteroidota</taxon>
        <taxon>Cytophagia</taxon>
        <taxon>Cytophagales</taxon>
        <taxon>Cyclobacteriaceae</taxon>
        <taxon>Mariniradius</taxon>
    </lineage>
</organism>